<keyword evidence="2" id="KW-1185">Reference proteome</keyword>
<protein>
    <submittedName>
        <fullName evidence="1">SCND3 protein</fullName>
    </submittedName>
</protein>
<accession>A0ABS2YQ23</accession>
<dbReference type="PANTHER" id="PTHR45913">
    <property type="entry name" value="EPM2A-INTERACTING PROTEIN 1"/>
    <property type="match status" value="1"/>
</dbReference>
<sequence length="201" mass="23346">DKPVQYFERKQNCIEKLKNMIQTVSTVKEKALKASYKVAIRITKARKPHTIAETFLIPAVIEMCCEMLGHEADNKLKNVPVSNDTLKITDVAPFAKATHCMLHRENLVMRKMADDLKHVLEETIKVVNFIKAHPFNAHNFSVMCLEMGELHHNLLLHIEVRWLSNGKVLNRVFELRESLKVFLQERMRKSAGRFLEENWLA</sequence>
<reference evidence="1" key="1">
    <citation type="journal article" date="2021" name="Cell">
        <title>Tracing the genetic footprints of vertebrate landing in non-teleost ray-finned fishes.</title>
        <authorList>
            <person name="Bi X."/>
            <person name="Wang K."/>
            <person name="Yang L."/>
            <person name="Pan H."/>
            <person name="Jiang H."/>
            <person name="Wei Q."/>
            <person name="Fang M."/>
            <person name="Yu H."/>
            <person name="Zhu C."/>
            <person name="Cai Y."/>
            <person name="He Y."/>
            <person name="Gan X."/>
            <person name="Zeng H."/>
            <person name="Yu D."/>
            <person name="Zhu Y."/>
            <person name="Jiang H."/>
            <person name="Qiu Q."/>
            <person name="Yang H."/>
            <person name="Zhang Y.E."/>
            <person name="Wang W."/>
            <person name="Zhu M."/>
            <person name="He S."/>
            <person name="Zhang G."/>
        </authorList>
    </citation>
    <scope>NUCLEOTIDE SEQUENCE</scope>
    <source>
        <strain evidence="1">Pddl_001</strain>
    </source>
</reference>
<comment type="caution">
    <text evidence="1">The sequence shown here is derived from an EMBL/GenBank/DDBJ whole genome shotgun (WGS) entry which is preliminary data.</text>
</comment>
<feature type="non-terminal residue" evidence="1">
    <location>
        <position position="1"/>
    </location>
</feature>
<feature type="non-terminal residue" evidence="1">
    <location>
        <position position="201"/>
    </location>
</feature>
<organism evidence="1 2">
    <name type="scientific">Polyodon spathula</name>
    <name type="common">North American paddlefish</name>
    <name type="synonym">Squalus spathula</name>
    <dbReference type="NCBI Taxonomy" id="7913"/>
    <lineage>
        <taxon>Eukaryota</taxon>
        <taxon>Metazoa</taxon>
        <taxon>Chordata</taxon>
        <taxon>Craniata</taxon>
        <taxon>Vertebrata</taxon>
        <taxon>Euteleostomi</taxon>
        <taxon>Actinopterygii</taxon>
        <taxon>Chondrostei</taxon>
        <taxon>Acipenseriformes</taxon>
        <taxon>Polyodontidae</taxon>
        <taxon>Polyodon</taxon>
    </lineage>
</organism>
<name>A0ABS2YQ23_POLSP</name>
<gene>
    <name evidence="1" type="primary">Zbed9_13</name>
    <name evidence="1" type="ORF">GTO93_0021288</name>
</gene>
<dbReference type="EMBL" id="JAAWVQ010176532">
    <property type="protein sequence ID" value="MBN3288563.1"/>
    <property type="molecule type" value="Genomic_DNA"/>
</dbReference>
<evidence type="ECO:0000313" key="1">
    <source>
        <dbReference type="EMBL" id="MBN3288563.1"/>
    </source>
</evidence>
<proteinExistence type="predicted"/>
<dbReference type="PANTHER" id="PTHR45913:SF19">
    <property type="entry name" value="LOW QUALITY PROTEIN: ZINC FINGER BED DOMAIN-CONTAINING PROTEIN 5-LIKE"/>
    <property type="match status" value="1"/>
</dbReference>
<evidence type="ECO:0000313" key="2">
    <source>
        <dbReference type="Proteomes" id="UP001166093"/>
    </source>
</evidence>
<dbReference type="Proteomes" id="UP001166093">
    <property type="component" value="Unassembled WGS sequence"/>
</dbReference>